<dbReference type="VEuPathDB" id="FungiDB:VP01_225g3"/>
<dbReference type="Proteomes" id="UP000037035">
    <property type="component" value="Unassembled WGS sequence"/>
</dbReference>
<dbReference type="EMBL" id="LAVV01007125">
    <property type="protein sequence ID" value="KNZ57020.1"/>
    <property type="molecule type" value="Genomic_DNA"/>
</dbReference>
<gene>
    <name evidence="1" type="ORF">VP01_225g3</name>
</gene>
<organism evidence="1 2">
    <name type="scientific">Puccinia sorghi</name>
    <dbReference type="NCBI Taxonomy" id="27349"/>
    <lineage>
        <taxon>Eukaryota</taxon>
        <taxon>Fungi</taxon>
        <taxon>Dikarya</taxon>
        <taxon>Basidiomycota</taxon>
        <taxon>Pucciniomycotina</taxon>
        <taxon>Pucciniomycetes</taxon>
        <taxon>Pucciniales</taxon>
        <taxon>Pucciniaceae</taxon>
        <taxon>Puccinia</taxon>
    </lineage>
</organism>
<dbReference type="STRING" id="27349.A0A0L6VA75"/>
<reference evidence="1 2" key="1">
    <citation type="submission" date="2015-08" db="EMBL/GenBank/DDBJ databases">
        <title>Next Generation Sequencing and Analysis of the Genome of Puccinia sorghi L Schw, the Causal Agent of Maize Common Rust.</title>
        <authorList>
            <person name="Rochi L."/>
            <person name="Burguener G."/>
            <person name="Darino M."/>
            <person name="Turjanski A."/>
            <person name="Kreff E."/>
            <person name="Dieguez M.J."/>
            <person name="Sacco F."/>
        </authorList>
    </citation>
    <scope>NUCLEOTIDE SEQUENCE [LARGE SCALE GENOMIC DNA]</scope>
    <source>
        <strain evidence="1 2">RO10H11247</strain>
    </source>
</reference>
<dbReference type="AlphaFoldDB" id="A0A0L6VA75"/>
<comment type="caution">
    <text evidence="1">The sequence shown here is derived from an EMBL/GenBank/DDBJ whole genome shotgun (WGS) entry which is preliminary data.</text>
</comment>
<keyword evidence="2" id="KW-1185">Reference proteome</keyword>
<evidence type="ECO:0000313" key="2">
    <source>
        <dbReference type="Proteomes" id="UP000037035"/>
    </source>
</evidence>
<proteinExistence type="predicted"/>
<name>A0A0L6VA75_9BASI</name>
<protein>
    <submittedName>
        <fullName evidence="1">Uncharacterized protein</fullName>
    </submittedName>
</protein>
<evidence type="ECO:0000313" key="1">
    <source>
        <dbReference type="EMBL" id="KNZ57020.1"/>
    </source>
</evidence>
<sequence length="80" mass="8809">MPKILSVALNAICSFDQKSVPTIDRTLREGTVQTLIEEVSCIFINFCQQSCPEAKKEIDPGGAPTQCTVTHQKDLTPIFL</sequence>
<accession>A0A0L6VA75</accession>